<organism evidence="3 4">
    <name type="scientific">Candidatus Mycobacterium methanotrophicum</name>
    <dbReference type="NCBI Taxonomy" id="2943498"/>
    <lineage>
        <taxon>Bacteria</taxon>
        <taxon>Bacillati</taxon>
        <taxon>Actinomycetota</taxon>
        <taxon>Actinomycetes</taxon>
        <taxon>Mycobacteriales</taxon>
        <taxon>Mycobacteriaceae</taxon>
        <taxon>Mycobacterium</taxon>
    </lineage>
</organism>
<dbReference type="Proteomes" id="UP001056610">
    <property type="component" value="Chromosome"/>
</dbReference>
<evidence type="ECO:0000313" key="3">
    <source>
        <dbReference type="EMBL" id="UQX13151.1"/>
    </source>
</evidence>
<protein>
    <submittedName>
        <fullName evidence="3">PE/PPE C-terminal domain-containing protein</fullName>
    </submittedName>
</protein>
<keyword evidence="4" id="KW-1185">Reference proteome</keyword>
<dbReference type="Pfam" id="PF12484">
    <property type="entry name" value="PPE-SVP"/>
    <property type="match status" value="1"/>
</dbReference>
<dbReference type="EMBL" id="CP097320">
    <property type="protein sequence ID" value="UQX13151.1"/>
    <property type="molecule type" value="Genomic_DNA"/>
</dbReference>
<accession>A0ABY4QR77</accession>
<evidence type="ECO:0000259" key="2">
    <source>
        <dbReference type="Pfam" id="PF12484"/>
    </source>
</evidence>
<gene>
    <name evidence="3" type="ORF">M5I08_15710</name>
</gene>
<feature type="region of interest" description="Disordered" evidence="1">
    <location>
        <begin position="62"/>
        <end position="84"/>
    </location>
</feature>
<name>A0ABY4QR77_9MYCO</name>
<proteinExistence type="predicted"/>
<feature type="domain" description="PPE family C-terminal" evidence="2">
    <location>
        <begin position="1"/>
        <end position="78"/>
    </location>
</feature>
<evidence type="ECO:0000256" key="1">
    <source>
        <dbReference type="SAM" id="MobiDB-lite"/>
    </source>
</evidence>
<dbReference type="InterPro" id="IPR022171">
    <property type="entry name" value="PPE_C"/>
</dbReference>
<sequence length="84" mass="8440">MGRASPLGSLSVPPSWVGAVPEVRPVALALPDSGATVTAEASGQMPQVPGSSFSQAVLGTLSRDVAPPRQPKTRPIIVRSPAAG</sequence>
<reference evidence="3" key="1">
    <citation type="submission" date="2022-05" db="EMBL/GenBank/DDBJ databases">
        <title>A methanotrophic Mycobacterium dominates a cave microbial ecosystem.</title>
        <authorList>
            <person name="Van Spanning R.J.M."/>
            <person name="Guan Q."/>
            <person name="Melkonian C."/>
            <person name="Gallant J."/>
            <person name="Polerecky L."/>
            <person name="Flot J.-F."/>
            <person name="Brandt B.W."/>
            <person name="Braster M."/>
            <person name="Iturbe Espinoza P."/>
            <person name="Aerts J."/>
            <person name="Meima-Franke M."/>
            <person name="Piersma S.R."/>
            <person name="Bunduc C."/>
            <person name="Ummels R."/>
            <person name="Pain A."/>
            <person name="Fleming E.J."/>
            <person name="van der Wel N."/>
            <person name="Gherman V.D."/>
            <person name="Sarbu S.M."/>
            <person name="Bodelier P.L.E."/>
            <person name="Bitter W."/>
        </authorList>
    </citation>
    <scope>NUCLEOTIDE SEQUENCE</scope>
    <source>
        <strain evidence="3">Sulfur Cave</strain>
    </source>
</reference>
<evidence type="ECO:0000313" key="4">
    <source>
        <dbReference type="Proteomes" id="UP001056610"/>
    </source>
</evidence>